<keyword evidence="10" id="KW-1185">Reference proteome</keyword>
<keyword evidence="1 6" id="KW-0853">WD repeat</keyword>
<protein>
    <submittedName>
        <fullName evidence="9">Zinc finger CCCH domain-containing protein 48</fullName>
    </submittedName>
</protein>
<dbReference type="SMART" id="SM00320">
    <property type="entry name" value="WD40"/>
    <property type="match status" value="6"/>
</dbReference>
<comment type="caution">
    <text evidence="9">The sequence shown here is derived from an EMBL/GenBank/DDBJ whole genome shotgun (WGS) entry which is preliminary data.</text>
</comment>
<gene>
    <name evidence="9" type="ORF">POM88_030116</name>
</gene>
<name>A0AAD8MJ40_9APIA</name>
<feature type="zinc finger region" description="C3H1-type" evidence="7">
    <location>
        <begin position="136"/>
        <end position="163"/>
    </location>
</feature>
<dbReference type="PANTHER" id="PTHR44489">
    <property type="match status" value="1"/>
</dbReference>
<feature type="repeat" description="WD" evidence="6">
    <location>
        <begin position="294"/>
        <end position="333"/>
    </location>
</feature>
<dbReference type="PANTHER" id="PTHR44489:SF1">
    <property type="entry name" value="ZINC FINGER CCCH DOMAIN-CONTAINING PROTEIN 63"/>
    <property type="match status" value="1"/>
</dbReference>
<dbReference type="PROSITE" id="PS50082">
    <property type="entry name" value="WD_REPEATS_2"/>
    <property type="match status" value="3"/>
</dbReference>
<feature type="domain" description="C3H1-type" evidence="8">
    <location>
        <begin position="136"/>
        <end position="163"/>
    </location>
</feature>
<sequence length="458" mass="50441">MVRKVNPREDFLQRFVRLIFSIMEIKAARSVPGKSLQYDRVKVGGSAAKNGVCRFWMAGCCNRSDCRFLHPEVPAPGVKKSWKNPNYHVPKTSQIGGVPRRQGPEFEVKSAKKTCDVMHNAQTSETKDAIKRQNKEPKKQLCKYWVTGNCVYGDQCKNLHSWYYGDGFTMLAKLNGHTKAVTGIALPSGSDMLYSVSKDKSMRVWNCHTGQCGEVVNFEDECGSLMCEGPCIFVGLPNAIKAWNLECQAEVALNGPVVGQVYAMEAGNNMLFAGTQDGNISVWKTCSSEVAATLKGHTGAVVSLIVGANRLYSGSMDKTIKMWDLETLKCLQTLHGHSEVVMSLLCWDCFLLSGSLDGQIKVWAATESGKLEVVHECDEGHGIIRFCGITDAETKPILLCSCNDNSVRLYDLPSFTERGRIYAKAEVRTLQIGTGGLFFTGDATGQLTVWKLNENVSS</sequence>
<accession>A0AAD8MJ40</accession>
<evidence type="ECO:0000256" key="4">
    <source>
        <dbReference type="ARBA" id="ARBA00022771"/>
    </source>
</evidence>
<evidence type="ECO:0000256" key="5">
    <source>
        <dbReference type="ARBA" id="ARBA00022833"/>
    </source>
</evidence>
<dbReference type="Pfam" id="PF00400">
    <property type="entry name" value="WD40"/>
    <property type="match status" value="3"/>
</dbReference>
<keyword evidence="2 7" id="KW-0479">Metal-binding</keyword>
<dbReference type="GO" id="GO:0008270">
    <property type="term" value="F:zinc ion binding"/>
    <property type="evidence" value="ECO:0007669"/>
    <property type="project" value="UniProtKB-KW"/>
</dbReference>
<dbReference type="Pfam" id="PF18345">
    <property type="entry name" value="zf_CCCH_4"/>
    <property type="match status" value="1"/>
</dbReference>
<dbReference type="PROSITE" id="PS00678">
    <property type="entry name" value="WD_REPEATS_1"/>
    <property type="match status" value="1"/>
</dbReference>
<dbReference type="EMBL" id="JAUIZM010000007">
    <property type="protein sequence ID" value="KAK1373923.1"/>
    <property type="molecule type" value="Genomic_DNA"/>
</dbReference>
<dbReference type="InterPro" id="IPR044715">
    <property type="entry name" value="WDR86-like"/>
</dbReference>
<dbReference type="AlphaFoldDB" id="A0AAD8MJ40"/>
<evidence type="ECO:0000256" key="2">
    <source>
        <dbReference type="ARBA" id="ARBA00022723"/>
    </source>
</evidence>
<feature type="zinc finger region" description="C3H1-type" evidence="7">
    <location>
        <begin position="47"/>
        <end position="73"/>
    </location>
</feature>
<dbReference type="PROSITE" id="PS50294">
    <property type="entry name" value="WD_REPEATS_REGION"/>
    <property type="match status" value="2"/>
</dbReference>
<dbReference type="InterPro" id="IPR020472">
    <property type="entry name" value="WD40_PAC1"/>
</dbReference>
<dbReference type="InterPro" id="IPR015943">
    <property type="entry name" value="WD40/YVTN_repeat-like_dom_sf"/>
</dbReference>
<evidence type="ECO:0000256" key="6">
    <source>
        <dbReference type="PROSITE-ProRule" id="PRU00221"/>
    </source>
</evidence>
<organism evidence="9 10">
    <name type="scientific">Heracleum sosnowskyi</name>
    <dbReference type="NCBI Taxonomy" id="360622"/>
    <lineage>
        <taxon>Eukaryota</taxon>
        <taxon>Viridiplantae</taxon>
        <taxon>Streptophyta</taxon>
        <taxon>Embryophyta</taxon>
        <taxon>Tracheophyta</taxon>
        <taxon>Spermatophyta</taxon>
        <taxon>Magnoliopsida</taxon>
        <taxon>eudicotyledons</taxon>
        <taxon>Gunneridae</taxon>
        <taxon>Pentapetalae</taxon>
        <taxon>asterids</taxon>
        <taxon>campanulids</taxon>
        <taxon>Apiales</taxon>
        <taxon>Apiaceae</taxon>
        <taxon>Apioideae</taxon>
        <taxon>apioid superclade</taxon>
        <taxon>Tordylieae</taxon>
        <taxon>Tordyliinae</taxon>
        <taxon>Heracleum</taxon>
    </lineage>
</organism>
<feature type="domain" description="C3H1-type" evidence="8">
    <location>
        <begin position="47"/>
        <end position="73"/>
    </location>
</feature>
<dbReference type="Proteomes" id="UP001237642">
    <property type="component" value="Unassembled WGS sequence"/>
</dbReference>
<keyword evidence="5 7" id="KW-0862">Zinc</keyword>
<dbReference type="PROSITE" id="PS50103">
    <property type="entry name" value="ZF_C3H1"/>
    <property type="match status" value="2"/>
</dbReference>
<keyword evidence="4 7" id="KW-0863">Zinc-finger</keyword>
<dbReference type="PRINTS" id="PR00320">
    <property type="entry name" value="GPROTEINBRPT"/>
</dbReference>
<evidence type="ECO:0000313" key="10">
    <source>
        <dbReference type="Proteomes" id="UP001237642"/>
    </source>
</evidence>
<feature type="repeat" description="WD" evidence="6">
    <location>
        <begin position="334"/>
        <end position="373"/>
    </location>
</feature>
<dbReference type="Gene3D" id="2.130.10.10">
    <property type="entry name" value="YVTN repeat-like/Quinoprotein amine dehydrogenase"/>
    <property type="match status" value="2"/>
</dbReference>
<dbReference type="InterPro" id="IPR019775">
    <property type="entry name" value="WD40_repeat_CS"/>
</dbReference>
<dbReference type="InterPro" id="IPR036322">
    <property type="entry name" value="WD40_repeat_dom_sf"/>
</dbReference>
<evidence type="ECO:0000259" key="8">
    <source>
        <dbReference type="PROSITE" id="PS50103"/>
    </source>
</evidence>
<reference evidence="9" key="2">
    <citation type="submission" date="2023-05" db="EMBL/GenBank/DDBJ databases">
        <authorList>
            <person name="Schelkunov M.I."/>
        </authorList>
    </citation>
    <scope>NUCLEOTIDE SEQUENCE</scope>
    <source>
        <strain evidence="9">Hsosn_3</strain>
        <tissue evidence="9">Leaf</tissue>
    </source>
</reference>
<reference evidence="9" key="1">
    <citation type="submission" date="2023-02" db="EMBL/GenBank/DDBJ databases">
        <title>Genome of toxic invasive species Heracleum sosnowskyi carries increased number of genes despite the absence of recent whole-genome duplications.</title>
        <authorList>
            <person name="Schelkunov M."/>
            <person name="Shtratnikova V."/>
            <person name="Makarenko M."/>
            <person name="Klepikova A."/>
            <person name="Omelchenko D."/>
            <person name="Novikova G."/>
            <person name="Obukhova E."/>
            <person name="Bogdanov V."/>
            <person name="Penin A."/>
            <person name="Logacheva M."/>
        </authorList>
    </citation>
    <scope>NUCLEOTIDE SEQUENCE</scope>
    <source>
        <strain evidence="9">Hsosn_3</strain>
        <tissue evidence="9">Leaf</tissue>
    </source>
</reference>
<keyword evidence="3" id="KW-0677">Repeat</keyword>
<dbReference type="Gene3D" id="4.10.1000.10">
    <property type="entry name" value="Zinc finger, CCCH-type"/>
    <property type="match status" value="1"/>
</dbReference>
<dbReference type="SUPFAM" id="SSF90229">
    <property type="entry name" value="CCCH zinc finger"/>
    <property type="match status" value="1"/>
</dbReference>
<evidence type="ECO:0000256" key="7">
    <source>
        <dbReference type="PROSITE-ProRule" id="PRU00723"/>
    </source>
</evidence>
<dbReference type="InterPro" id="IPR000571">
    <property type="entry name" value="Znf_CCCH"/>
</dbReference>
<dbReference type="InterPro" id="IPR036855">
    <property type="entry name" value="Znf_CCCH_sf"/>
</dbReference>
<proteinExistence type="predicted"/>
<dbReference type="InterPro" id="IPR001680">
    <property type="entry name" value="WD40_rpt"/>
</dbReference>
<dbReference type="SMART" id="SM00356">
    <property type="entry name" value="ZnF_C3H1"/>
    <property type="match status" value="2"/>
</dbReference>
<evidence type="ECO:0000256" key="1">
    <source>
        <dbReference type="ARBA" id="ARBA00022574"/>
    </source>
</evidence>
<feature type="repeat" description="WD" evidence="6">
    <location>
        <begin position="174"/>
        <end position="215"/>
    </location>
</feature>
<evidence type="ECO:0000256" key="3">
    <source>
        <dbReference type="ARBA" id="ARBA00022737"/>
    </source>
</evidence>
<dbReference type="SUPFAM" id="SSF50978">
    <property type="entry name" value="WD40 repeat-like"/>
    <property type="match status" value="1"/>
</dbReference>
<evidence type="ECO:0000313" key="9">
    <source>
        <dbReference type="EMBL" id="KAK1373923.1"/>
    </source>
</evidence>